<proteinExistence type="predicted"/>
<organism evidence="1">
    <name type="scientific">marine sediment metagenome</name>
    <dbReference type="NCBI Taxonomy" id="412755"/>
    <lineage>
        <taxon>unclassified sequences</taxon>
        <taxon>metagenomes</taxon>
        <taxon>ecological metagenomes</taxon>
    </lineage>
</organism>
<name>A0A0F9TA10_9ZZZZ</name>
<gene>
    <name evidence="1" type="ORF">LCGC14_0754680</name>
</gene>
<accession>A0A0F9TA10</accession>
<dbReference type="EMBL" id="LAZR01001838">
    <property type="protein sequence ID" value="KKN38323.1"/>
    <property type="molecule type" value="Genomic_DNA"/>
</dbReference>
<sequence>MGKFSSALAVTNAGVPTANGNSGAWSEVIAGGVAGLFTTTLLAGRGEIGGRDNVVIQSSRGIILASELQSIAYDDVDATGLAKTNVTLREGAAGAASVLTDYDVDTLIASDNLVLDNLTVIGLGRITVAAGPGWDWATGCWDQAAFAVTGPGDYSVPTLASQGVDESECIMLVQANVAGVTLMISAAVNHVSDVIKQITQLTEDVAGAASTRVSVDINLAMLKVGAPSDQNQAVGRVHSMARVLANGTYDFASAAFNQGVAIINPGAGDHTMTYNAGQGPDPNASCTFFGYHRPPEQRNQSTTFVQTAATLQALTRLEAAGGAVSVAADMDVDILTLTASPQP</sequence>
<evidence type="ECO:0000313" key="1">
    <source>
        <dbReference type="EMBL" id="KKN38323.1"/>
    </source>
</evidence>
<reference evidence="1" key="1">
    <citation type="journal article" date="2015" name="Nature">
        <title>Complex archaea that bridge the gap between prokaryotes and eukaryotes.</title>
        <authorList>
            <person name="Spang A."/>
            <person name="Saw J.H."/>
            <person name="Jorgensen S.L."/>
            <person name="Zaremba-Niedzwiedzka K."/>
            <person name="Martijn J."/>
            <person name="Lind A.E."/>
            <person name="van Eijk R."/>
            <person name="Schleper C."/>
            <person name="Guy L."/>
            <person name="Ettema T.J."/>
        </authorList>
    </citation>
    <scope>NUCLEOTIDE SEQUENCE</scope>
</reference>
<protein>
    <submittedName>
        <fullName evidence="1">Uncharacterized protein</fullName>
    </submittedName>
</protein>
<dbReference type="AlphaFoldDB" id="A0A0F9TA10"/>
<comment type="caution">
    <text evidence="1">The sequence shown here is derived from an EMBL/GenBank/DDBJ whole genome shotgun (WGS) entry which is preliminary data.</text>
</comment>